<dbReference type="PANTHER" id="PTHR10344">
    <property type="entry name" value="THYMIDYLATE KINASE"/>
    <property type="match status" value="1"/>
</dbReference>
<protein>
    <recommendedName>
        <fullName evidence="3 12">Thymidylate kinase</fullName>
        <ecNumber evidence="2 12">2.7.4.9</ecNumber>
    </recommendedName>
    <alternativeName>
        <fullName evidence="9 12">dTMP kinase</fullName>
    </alternativeName>
</protein>
<dbReference type="Gene3D" id="3.40.50.300">
    <property type="entry name" value="P-loop containing nucleotide triphosphate hydrolases"/>
    <property type="match status" value="1"/>
</dbReference>
<dbReference type="EC" id="2.7.4.9" evidence="2 12"/>
<dbReference type="CDD" id="cd01672">
    <property type="entry name" value="TMPK"/>
    <property type="match status" value="1"/>
</dbReference>
<gene>
    <name evidence="12" type="primary">tmk</name>
    <name evidence="14" type="ORF">SAMN05660831_00443</name>
</gene>
<dbReference type="PANTHER" id="PTHR10344:SF4">
    <property type="entry name" value="UMP-CMP KINASE 2, MITOCHONDRIAL"/>
    <property type="match status" value="1"/>
</dbReference>
<keyword evidence="6 12" id="KW-0547">Nucleotide-binding</keyword>
<dbReference type="GO" id="GO:0005829">
    <property type="term" value="C:cytosol"/>
    <property type="evidence" value="ECO:0007669"/>
    <property type="project" value="TreeGrafter"/>
</dbReference>
<dbReference type="GO" id="GO:0006235">
    <property type="term" value="P:dTTP biosynthetic process"/>
    <property type="evidence" value="ECO:0007669"/>
    <property type="project" value="UniProtKB-UniRule"/>
</dbReference>
<evidence type="ECO:0000256" key="12">
    <source>
        <dbReference type="HAMAP-Rule" id="MF_00165"/>
    </source>
</evidence>
<dbReference type="Pfam" id="PF02223">
    <property type="entry name" value="Thymidylate_kin"/>
    <property type="match status" value="1"/>
</dbReference>
<dbReference type="SUPFAM" id="SSF52540">
    <property type="entry name" value="P-loop containing nucleoside triphosphate hydrolases"/>
    <property type="match status" value="1"/>
</dbReference>
<evidence type="ECO:0000256" key="2">
    <source>
        <dbReference type="ARBA" id="ARBA00012980"/>
    </source>
</evidence>
<dbReference type="GO" id="GO:0005524">
    <property type="term" value="F:ATP binding"/>
    <property type="evidence" value="ECO:0007669"/>
    <property type="project" value="UniProtKB-UniRule"/>
</dbReference>
<dbReference type="AlphaFoldDB" id="A0A1I1NU92"/>
<dbReference type="InterPro" id="IPR018094">
    <property type="entry name" value="Thymidylate_kinase"/>
</dbReference>
<keyword evidence="15" id="KW-1185">Reference proteome</keyword>
<comment type="function">
    <text evidence="11 12">Phosphorylation of dTMP to form dTDP in both de novo and salvage pathways of dTTP synthesis.</text>
</comment>
<dbReference type="RefSeq" id="WP_093427107.1">
    <property type="nucleotide sequence ID" value="NZ_FOMJ01000001.1"/>
</dbReference>
<evidence type="ECO:0000256" key="9">
    <source>
        <dbReference type="ARBA" id="ARBA00029962"/>
    </source>
</evidence>
<evidence type="ECO:0000256" key="5">
    <source>
        <dbReference type="ARBA" id="ARBA00022727"/>
    </source>
</evidence>
<dbReference type="STRING" id="1123397.SAMN05660831_00443"/>
<evidence type="ECO:0000313" key="15">
    <source>
        <dbReference type="Proteomes" id="UP000198611"/>
    </source>
</evidence>
<dbReference type="InterPro" id="IPR039430">
    <property type="entry name" value="Thymidylate_kin-like_dom"/>
</dbReference>
<evidence type="ECO:0000256" key="6">
    <source>
        <dbReference type="ARBA" id="ARBA00022741"/>
    </source>
</evidence>
<proteinExistence type="inferred from homology"/>
<dbReference type="NCBIfam" id="TIGR00041">
    <property type="entry name" value="DTMP_kinase"/>
    <property type="match status" value="1"/>
</dbReference>
<evidence type="ECO:0000259" key="13">
    <source>
        <dbReference type="Pfam" id="PF02223"/>
    </source>
</evidence>
<dbReference type="HAMAP" id="MF_00165">
    <property type="entry name" value="Thymidylate_kinase"/>
    <property type="match status" value="1"/>
</dbReference>
<accession>A0A1I1NU92</accession>
<dbReference type="GO" id="GO:0006227">
    <property type="term" value="P:dUDP biosynthetic process"/>
    <property type="evidence" value="ECO:0007669"/>
    <property type="project" value="TreeGrafter"/>
</dbReference>
<keyword evidence="8 12" id="KW-0067">ATP-binding</keyword>
<dbReference type="OrthoDB" id="9774907at2"/>
<feature type="binding site" evidence="12">
    <location>
        <begin position="12"/>
        <end position="19"/>
    </location>
    <ligand>
        <name>ATP</name>
        <dbReference type="ChEBI" id="CHEBI:30616"/>
    </ligand>
</feature>
<evidence type="ECO:0000256" key="3">
    <source>
        <dbReference type="ARBA" id="ARBA00017144"/>
    </source>
</evidence>
<comment type="similarity">
    <text evidence="1 12">Belongs to the thymidylate kinase family.</text>
</comment>
<evidence type="ECO:0000256" key="8">
    <source>
        <dbReference type="ARBA" id="ARBA00022840"/>
    </source>
</evidence>
<sequence>MVERGRFITVEGIEGAGKSTQIEAMRHLLAEENGLEVITTREPGGTEIGESVRSLLLDGPGMAVDTELLLLFAARAQHLAEVIRPALAAGQWVICDRFIDATYAYQGGGRGIARSRIAALEGWVHGDLRPDRTFLFDLPVEEGLERAGRRGFLDRFEREEVEFFERVRATYLDRARAEPYRVCRIDASRPETEVGNATAGRLRELLDEVGR</sequence>
<dbReference type="GO" id="GO:0006233">
    <property type="term" value="P:dTDP biosynthetic process"/>
    <property type="evidence" value="ECO:0007669"/>
    <property type="project" value="InterPro"/>
</dbReference>
<dbReference type="Proteomes" id="UP000198611">
    <property type="component" value="Unassembled WGS sequence"/>
</dbReference>
<evidence type="ECO:0000256" key="7">
    <source>
        <dbReference type="ARBA" id="ARBA00022777"/>
    </source>
</evidence>
<evidence type="ECO:0000256" key="10">
    <source>
        <dbReference type="ARBA" id="ARBA00048743"/>
    </source>
</evidence>
<organism evidence="14 15">
    <name type="scientific">Thiohalospira halophila DSM 15071</name>
    <dbReference type="NCBI Taxonomy" id="1123397"/>
    <lineage>
        <taxon>Bacteria</taxon>
        <taxon>Pseudomonadati</taxon>
        <taxon>Pseudomonadota</taxon>
        <taxon>Gammaproteobacteria</taxon>
        <taxon>Thiohalospirales</taxon>
        <taxon>Thiohalospiraceae</taxon>
        <taxon>Thiohalospira</taxon>
    </lineage>
</organism>
<evidence type="ECO:0000256" key="4">
    <source>
        <dbReference type="ARBA" id="ARBA00022679"/>
    </source>
</evidence>
<reference evidence="14 15" key="1">
    <citation type="submission" date="2016-10" db="EMBL/GenBank/DDBJ databases">
        <authorList>
            <person name="de Groot N.N."/>
        </authorList>
    </citation>
    <scope>NUCLEOTIDE SEQUENCE [LARGE SCALE GENOMIC DNA]</scope>
    <source>
        <strain evidence="14 15">HL3</strain>
    </source>
</reference>
<evidence type="ECO:0000256" key="11">
    <source>
        <dbReference type="ARBA" id="ARBA00057735"/>
    </source>
</evidence>
<comment type="catalytic activity">
    <reaction evidence="10 12">
        <text>dTMP + ATP = dTDP + ADP</text>
        <dbReference type="Rhea" id="RHEA:13517"/>
        <dbReference type="ChEBI" id="CHEBI:30616"/>
        <dbReference type="ChEBI" id="CHEBI:58369"/>
        <dbReference type="ChEBI" id="CHEBI:63528"/>
        <dbReference type="ChEBI" id="CHEBI:456216"/>
        <dbReference type="EC" id="2.7.4.9"/>
    </reaction>
</comment>
<keyword evidence="5 12" id="KW-0545">Nucleotide biosynthesis</keyword>
<dbReference type="GO" id="GO:0004798">
    <property type="term" value="F:dTMP kinase activity"/>
    <property type="evidence" value="ECO:0007669"/>
    <property type="project" value="UniProtKB-UniRule"/>
</dbReference>
<dbReference type="EMBL" id="FOMJ01000001">
    <property type="protein sequence ID" value="SFD01231.1"/>
    <property type="molecule type" value="Genomic_DNA"/>
</dbReference>
<evidence type="ECO:0000313" key="14">
    <source>
        <dbReference type="EMBL" id="SFD01231.1"/>
    </source>
</evidence>
<name>A0A1I1NU92_9GAMM</name>
<dbReference type="InterPro" id="IPR027417">
    <property type="entry name" value="P-loop_NTPase"/>
</dbReference>
<evidence type="ECO:0000256" key="1">
    <source>
        <dbReference type="ARBA" id="ARBA00009776"/>
    </source>
</evidence>
<dbReference type="FunFam" id="3.40.50.300:FF:000225">
    <property type="entry name" value="Thymidylate kinase"/>
    <property type="match status" value="1"/>
</dbReference>
<keyword evidence="4 12" id="KW-0808">Transferase</keyword>
<keyword evidence="7 12" id="KW-0418">Kinase</keyword>
<feature type="domain" description="Thymidylate kinase-like" evidence="13">
    <location>
        <begin position="10"/>
        <end position="195"/>
    </location>
</feature>